<dbReference type="Proteomes" id="UP000177092">
    <property type="component" value="Unassembled WGS sequence"/>
</dbReference>
<dbReference type="EMBL" id="MFJN01000051">
    <property type="protein sequence ID" value="OGG20275.1"/>
    <property type="molecule type" value="Genomic_DNA"/>
</dbReference>
<dbReference type="PANTHER" id="PTHR14969:SF13">
    <property type="entry name" value="AT30094P"/>
    <property type="match status" value="1"/>
</dbReference>
<accession>A0A1F6A6B0</accession>
<keyword evidence="1" id="KW-0472">Membrane</keyword>
<proteinExistence type="predicted"/>
<feature type="transmembrane region" description="Helical" evidence="1">
    <location>
        <begin position="141"/>
        <end position="158"/>
    </location>
</feature>
<dbReference type="Pfam" id="PF01569">
    <property type="entry name" value="PAP2"/>
    <property type="match status" value="1"/>
</dbReference>
<gene>
    <name evidence="3" type="ORF">A3D03_03120</name>
</gene>
<dbReference type="AlphaFoldDB" id="A0A1F6A6B0"/>
<evidence type="ECO:0000313" key="4">
    <source>
        <dbReference type="Proteomes" id="UP000177092"/>
    </source>
</evidence>
<dbReference type="SUPFAM" id="SSF48317">
    <property type="entry name" value="Acid phosphatase/Vanadium-dependent haloperoxidase"/>
    <property type="match status" value="1"/>
</dbReference>
<feature type="domain" description="Phosphatidic acid phosphatase type 2/haloperoxidase" evidence="2">
    <location>
        <begin position="87"/>
        <end position="210"/>
    </location>
</feature>
<organism evidence="3 4">
    <name type="scientific">Candidatus Gottesmanbacteria bacterium RIFCSPHIGHO2_02_FULL_40_13</name>
    <dbReference type="NCBI Taxonomy" id="1798384"/>
    <lineage>
        <taxon>Bacteria</taxon>
        <taxon>Candidatus Gottesmaniibacteriota</taxon>
    </lineage>
</organism>
<reference evidence="3 4" key="1">
    <citation type="journal article" date="2016" name="Nat. Commun.">
        <title>Thousands of microbial genomes shed light on interconnected biogeochemical processes in an aquifer system.</title>
        <authorList>
            <person name="Anantharaman K."/>
            <person name="Brown C.T."/>
            <person name="Hug L.A."/>
            <person name="Sharon I."/>
            <person name="Castelle C.J."/>
            <person name="Probst A.J."/>
            <person name="Thomas B.C."/>
            <person name="Singh A."/>
            <person name="Wilkins M.J."/>
            <person name="Karaoz U."/>
            <person name="Brodie E.L."/>
            <person name="Williams K.H."/>
            <person name="Hubbard S.S."/>
            <person name="Banfield J.F."/>
        </authorList>
    </citation>
    <scope>NUCLEOTIDE SEQUENCE [LARGE SCALE GENOMIC DNA]</scope>
</reference>
<sequence>MLKSSIRIKALITGLCLTVLFLILSWMVGQDRFRSLDYNLMLYLQSLIGRNFDKPLSYFTLFGSTELSFIALGLIFIIVLIKKKHVFLGLTLFFIIYIIELMGKLLIFHPKPPPIFNRYALDFHFPSSFIVNTVSSFPSGHMARSTFISLIILFIMLWQNNKISLKIFHTLLITLFIAGMFISRIFLGEHWFSDVAGGMIIGLAVGFYTIASW</sequence>
<dbReference type="InterPro" id="IPR000326">
    <property type="entry name" value="PAP2/HPO"/>
</dbReference>
<feature type="transmembrane region" description="Helical" evidence="1">
    <location>
        <begin position="56"/>
        <end position="80"/>
    </location>
</feature>
<feature type="transmembrane region" description="Helical" evidence="1">
    <location>
        <begin position="87"/>
        <end position="108"/>
    </location>
</feature>
<evidence type="ECO:0000259" key="2">
    <source>
        <dbReference type="SMART" id="SM00014"/>
    </source>
</evidence>
<protein>
    <recommendedName>
        <fullName evidence="2">Phosphatidic acid phosphatase type 2/haloperoxidase domain-containing protein</fullName>
    </recommendedName>
</protein>
<dbReference type="PANTHER" id="PTHR14969">
    <property type="entry name" value="SPHINGOSINE-1-PHOSPHATE PHOSPHOHYDROLASE"/>
    <property type="match status" value="1"/>
</dbReference>
<dbReference type="STRING" id="1798384.A3D03_03120"/>
<comment type="caution">
    <text evidence="3">The sequence shown here is derived from an EMBL/GenBank/DDBJ whole genome shotgun (WGS) entry which is preliminary data.</text>
</comment>
<evidence type="ECO:0000256" key="1">
    <source>
        <dbReference type="SAM" id="Phobius"/>
    </source>
</evidence>
<name>A0A1F6A6B0_9BACT</name>
<dbReference type="Gene3D" id="1.20.144.10">
    <property type="entry name" value="Phosphatidic acid phosphatase type 2/haloperoxidase"/>
    <property type="match status" value="1"/>
</dbReference>
<keyword evidence="1" id="KW-1133">Transmembrane helix</keyword>
<dbReference type="InterPro" id="IPR036938">
    <property type="entry name" value="PAP2/HPO_sf"/>
</dbReference>
<feature type="transmembrane region" description="Helical" evidence="1">
    <location>
        <begin position="191"/>
        <end position="211"/>
    </location>
</feature>
<dbReference type="SMART" id="SM00014">
    <property type="entry name" value="acidPPc"/>
    <property type="match status" value="1"/>
</dbReference>
<evidence type="ECO:0000313" key="3">
    <source>
        <dbReference type="EMBL" id="OGG20275.1"/>
    </source>
</evidence>
<keyword evidence="1" id="KW-0812">Transmembrane</keyword>
<feature type="transmembrane region" description="Helical" evidence="1">
    <location>
        <begin position="165"/>
        <end position="185"/>
    </location>
</feature>